<gene>
    <name evidence="1" type="ORF">ACFFLM_06225</name>
</gene>
<evidence type="ECO:0000313" key="1">
    <source>
        <dbReference type="EMBL" id="MFB9991562.1"/>
    </source>
</evidence>
<dbReference type="RefSeq" id="WP_380006803.1">
    <property type="nucleotide sequence ID" value="NZ_JBHLYR010000020.1"/>
</dbReference>
<sequence length="60" mass="6795">MTETQQLVAMWPDTVHLELQDKGSYLNIQVFHGDSMTQHIQVSWEECGLDAGTIANYISL</sequence>
<dbReference type="EMBL" id="JBHLYR010000020">
    <property type="protein sequence ID" value="MFB9991562.1"/>
    <property type="molecule type" value="Genomic_DNA"/>
</dbReference>
<organism evidence="1 2">
    <name type="scientific">Deinococcus oregonensis</name>
    <dbReference type="NCBI Taxonomy" id="1805970"/>
    <lineage>
        <taxon>Bacteria</taxon>
        <taxon>Thermotogati</taxon>
        <taxon>Deinococcota</taxon>
        <taxon>Deinococci</taxon>
        <taxon>Deinococcales</taxon>
        <taxon>Deinococcaceae</taxon>
        <taxon>Deinococcus</taxon>
    </lineage>
</organism>
<comment type="caution">
    <text evidence="1">The sequence shown here is derived from an EMBL/GenBank/DDBJ whole genome shotgun (WGS) entry which is preliminary data.</text>
</comment>
<name>A0ABV6AVN1_9DEIO</name>
<proteinExistence type="predicted"/>
<evidence type="ECO:0000313" key="2">
    <source>
        <dbReference type="Proteomes" id="UP001589733"/>
    </source>
</evidence>
<protein>
    <submittedName>
        <fullName evidence="1">Uncharacterized protein</fullName>
    </submittedName>
</protein>
<keyword evidence="2" id="KW-1185">Reference proteome</keyword>
<dbReference type="Proteomes" id="UP001589733">
    <property type="component" value="Unassembled WGS sequence"/>
</dbReference>
<reference evidence="1 2" key="1">
    <citation type="submission" date="2024-09" db="EMBL/GenBank/DDBJ databases">
        <authorList>
            <person name="Sun Q."/>
            <person name="Mori K."/>
        </authorList>
    </citation>
    <scope>NUCLEOTIDE SEQUENCE [LARGE SCALE GENOMIC DNA]</scope>
    <source>
        <strain evidence="1 2">JCM 13503</strain>
    </source>
</reference>
<accession>A0ABV6AVN1</accession>